<protein>
    <submittedName>
        <fullName evidence="2">DNA binding domain-containing protein</fullName>
    </submittedName>
</protein>
<evidence type="ECO:0000313" key="2">
    <source>
        <dbReference type="EMBL" id="MBV2134074.1"/>
    </source>
</evidence>
<proteinExistence type="predicted"/>
<evidence type="ECO:0000259" key="1">
    <source>
        <dbReference type="Pfam" id="PF04326"/>
    </source>
</evidence>
<feature type="domain" description="Schlafen AlbA-2" evidence="1">
    <location>
        <begin position="33"/>
        <end position="145"/>
    </location>
</feature>
<evidence type="ECO:0000313" key="3">
    <source>
        <dbReference type="Proteomes" id="UP000813068"/>
    </source>
</evidence>
<dbReference type="PANTHER" id="PTHR30595">
    <property type="entry name" value="GLPR-RELATED TRANSCRIPTIONAL REPRESSOR"/>
    <property type="match status" value="1"/>
</dbReference>
<accession>A0ABS6N079</accession>
<gene>
    <name evidence="2" type="ORF">KRX52_14940</name>
</gene>
<dbReference type="EMBL" id="JAHRGL010000049">
    <property type="protein sequence ID" value="MBV2134074.1"/>
    <property type="molecule type" value="Genomic_DNA"/>
</dbReference>
<comment type="caution">
    <text evidence="2">The sequence shown here is derived from an EMBL/GenBank/DDBJ whole genome shotgun (WGS) entry which is preliminary data.</text>
</comment>
<dbReference type="InterPro" id="IPR007421">
    <property type="entry name" value="Schlafen_AlbA_2_dom"/>
</dbReference>
<reference evidence="2 3" key="1">
    <citation type="submission" date="2021-06" db="EMBL/GenBank/DDBJ databases">
        <title>Differences between aerobic and microaerobic xylene degrading microbial communities.</title>
        <authorList>
            <person name="Banerjee S."/>
            <person name="Tancsics A."/>
        </authorList>
    </citation>
    <scope>NUCLEOTIDE SEQUENCE [LARGE SCALE GENOMIC DNA]</scope>
    <source>
        <strain evidence="2 3">MAP12</strain>
    </source>
</reference>
<organism evidence="2 3">
    <name type="scientific">Geopseudomonas aromaticivorans</name>
    <dbReference type="NCBI Taxonomy" id="2849492"/>
    <lineage>
        <taxon>Bacteria</taxon>
        <taxon>Pseudomonadati</taxon>
        <taxon>Pseudomonadota</taxon>
        <taxon>Gammaproteobacteria</taxon>
        <taxon>Pseudomonadales</taxon>
        <taxon>Pseudomonadaceae</taxon>
        <taxon>Geopseudomonas</taxon>
    </lineage>
</organism>
<dbReference type="PANTHER" id="PTHR30595:SF6">
    <property type="entry name" value="SCHLAFEN ALBA-2 DOMAIN-CONTAINING PROTEIN"/>
    <property type="match status" value="1"/>
</dbReference>
<dbReference type="RefSeq" id="WP_217682518.1">
    <property type="nucleotide sequence ID" value="NZ_JAHRGL010000049.1"/>
</dbReference>
<dbReference type="Pfam" id="PF04326">
    <property type="entry name" value="SLFN_AlbA_2"/>
    <property type="match status" value="1"/>
</dbReference>
<dbReference type="Pfam" id="PF13749">
    <property type="entry name" value="HATPase_c_4"/>
    <property type="match status" value="1"/>
</dbReference>
<keyword evidence="3" id="KW-1185">Reference proteome</keyword>
<sequence>MIPFNSLDDLSLLRESVSLECKLANGRDGKGALPEDFWPTYSAMANTDGGVVILGMRERKGHFEPAGIENVDKVRTELFNNLNNRQKVSLNLLTDSQVREWVVDGKTLLVVEIPRARRQQRPVHLTRNPFDGNTYRRLNEGDRPLPDEEVKRMLAEQVEDSRDDRILRGFGFADLDMDSFRTYRQVFANREPGHPWNEKDDQEFLRLIGGWRRDRETHEAGLTLAGLLMFGQMSAIQEVLPNYMLDYQERPEARTERRWIDRLTLDGKWSGNLYDFYRKVYLKLTADLKVPFQLEKGERQDETPVHIALREALANVLVHADYSERASVLVVKRPDMFGFRNPGLMRIPVEVALHGGEPDCRNRNLHKMFRFVGVGEQAGTGIPRIFQGWKSQHWNPPKLYESSVPYNQTLLELRMIDLFPQEVISSLRSRFGTEFDQLEDGERVALALAASEGTVNHARLCTVSSAHPVELTRTLQHLTQLGMLASTGSGRGAVYYLPGQDMPTPDDVFGPAFIPMSSSSSASDQSSSVLTPSSSVLAASSSTSPQQWNEHGYFLTDQLPLPVINDLSRLSPALRERLEGLAAEPRRKKKMPREELEQVILAVCQGHYLTLQALAELLCRKPVSLRNDYLSPMVRARTLSLAFPTTPTHERQAYCATDTLPRASDAES</sequence>
<name>A0ABS6N079_9GAMM</name>
<dbReference type="Proteomes" id="UP000813068">
    <property type="component" value="Unassembled WGS sequence"/>
</dbReference>